<name>A0A3P7TL98_RODNA</name>
<sequence>MASLEEEEGISVVGGFELERLIVKRRASLEKNVDLDAPRSFPHEGEIEKLVFFFDKAEGLIVGSIGSLCKWET</sequence>
<evidence type="ECO:0000313" key="1">
    <source>
        <dbReference type="EMBL" id="VDO08063.1"/>
    </source>
</evidence>
<organism evidence="1 2">
    <name type="scientific">Rodentolepis nana</name>
    <name type="common">Dwarf tapeworm</name>
    <name type="synonym">Hymenolepis nana</name>
    <dbReference type="NCBI Taxonomy" id="102285"/>
    <lineage>
        <taxon>Eukaryota</taxon>
        <taxon>Metazoa</taxon>
        <taxon>Spiralia</taxon>
        <taxon>Lophotrochozoa</taxon>
        <taxon>Platyhelminthes</taxon>
        <taxon>Cestoda</taxon>
        <taxon>Eucestoda</taxon>
        <taxon>Cyclophyllidea</taxon>
        <taxon>Hymenolepididae</taxon>
        <taxon>Rodentolepis</taxon>
    </lineage>
</organism>
<reference evidence="1 2" key="1">
    <citation type="submission" date="2018-11" db="EMBL/GenBank/DDBJ databases">
        <authorList>
            <consortium name="Pathogen Informatics"/>
        </authorList>
    </citation>
    <scope>NUCLEOTIDE SEQUENCE [LARGE SCALE GENOMIC DNA]</scope>
</reference>
<protein>
    <submittedName>
        <fullName evidence="1">Uncharacterized protein</fullName>
    </submittedName>
</protein>
<proteinExistence type="predicted"/>
<dbReference type="Proteomes" id="UP000278807">
    <property type="component" value="Unassembled WGS sequence"/>
</dbReference>
<dbReference type="AlphaFoldDB" id="A0A3P7TL98"/>
<dbReference type="EMBL" id="UZAE01013074">
    <property type="protein sequence ID" value="VDO08063.1"/>
    <property type="molecule type" value="Genomic_DNA"/>
</dbReference>
<gene>
    <name evidence="1" type="ORF">HNAJ_LOCUS10487</name>
</gene>
<evidence type="ECO:0000313" key="2">
    <source>
        <dbReference type="Proteomes" id="UP000278807"/>
    </source>
</evidence>
<keyword evidence="2" id="KW-1185">Reference proteome</keyword>
<accession>A0A3P7TL98</accession>